<evidence type="ECO:0000256" key="2">
    <source>
        <dbReference type="SAM" id="Phobius"/>
    </source>
</evidence>
<dbReference type="VEuPathDB" id="FungiDB:PTTG_10845"/>
<dbReference type="EMBL" id="ADAS02000649">
    <property type="protein sequence ID" value="OAV87009.1"/>
    <property type="molecule type" value="Genomic_DNA"/>
</dbReference>
<feature type="non-terminal residue" evidence="3">
    <location>
        <position position="1"/>
    </location>
</feature>
<proteinExistence type="predicted"/>
<dbReference type="AlphaFoldDB" id="A0A180G3I1"/>
<name>A0A180G3I1_PUCT1</name>
<keyword evidence="2" id="KW-0472">Membrane</keyword>
<reference evidence="3" key="2">
    <citation type="submission" date="2016-05" db="EMBL/GenBank/DDBJ databases">
        <title>Comparative analysis highlights variable genome content of wheat rusts and divergence of the mating loci.</title>
        <authorList>
            <person name="Cuomo C.A."/>
            <person name="Bakkeren G."/>
            <person name="Szabo L."/>
            <person name="Khalil H."/>
            <person name="Joly D."/>
            <person name="Goldberg J."/>
            <person name="Young S."/>
            <person name="Zeng Q."/>
            <person name="Fellers J."/>
        </authorList>
    </citation>
    <scope>NUCLEOTIDE SEQUENCE [LARGE SCALE GENOMIC DNA]</scope>
    <source>
        <strain evidence="3">1-1 BBBD Race 1</strain>
    </source>
</reference>
<dbReference type="OrthoDB" id="3364966at2759"/>
<evidence type="ECO:0000313" key="3">
    <source>
        <dbReference type="EMBL" id="OAV87009.1"/>
    </source>
</evidence>
<evidence type="ECO:0000313" key="5">
    <source>
        <dbReference type="Proteomes" id="UP000005240"/>
    </source>
</evidence>
<gene>
    <name evidence="3" type="ORF">PTTG_10845</name>
</gene>
<keyword evidence="2" id="KW-0812">Transmembrane</keyword>
<evidence type="ECO:0000256" key="1">
    <source>
        <dbReference type="SAM" id="MobiDB-lite"/>
    </source>
</evidence>
<reference evidence="4" key="4">
    <citation type="submission" date="2025-05" db="UniProtKB">
        <authorList>
            <consortium name="EnsemblFungi"/>
        </authorList>
    </citation>
    <scope>IDENTIFICATION</scope>
    <source>
        <strain evidence="4">isolate 1-1 / race 1 (BBBD)</strain>
    </source>
</reference>
<accession>A0A180G3I1</accession>
<keyword evidence="2" id="KW-1133">Transmembrane helix</keyword>
<protein>
    <submittedName>
        <fullName evidence="3 4">Uncharacterized protein</fullName>
    </submittedName>
</protein>
<feature type="region of interest" description="Disordered" evidence="1">
    <location>
        <begin position="236"/>
        <end position="260"/>
    </location>
</feature>
<sequence length="260" mass="28165">STPYLSRANQPWDGTLDCLLAALACAAYAIDLPGIARFVLLFIPSAVFRSLTQLTSNLSKQALSATRALPAINSIPEHALPTSLELIQSKQDLSALLNILIGAIYPICFAAPLSCLLTALVSSAACQLARTSGPLILRLIPCPLFLIQRAVDPFRLKGSPNMFNTLNALAAYLLAFRIELAQDQHHHLHQQDCQPPPQADPNSEEYLRALDEAWEAFEAELDLKFGTGPKININSQYQESLKDDMTDSASPATPTPASTS</sequence>
<evidence type="ECO:0000313" key="4">
    <source>
        <dbReference type="EnsemblFungi" id="PTTG_10845-t43_1-p1"/>
    </source>
</evidence>
<reference evidence="3" key="1">
    <citation type="submission" date="2009-11" db="EMBL/GenBank/DDBJ databases">
        <authorList>
            <consortium name="The Broad Institute Genome Sequencing Platform"/>
            <person name="Ward D."/>
            <person name="Feldgarden M."/>
            <person name="Earl A."/>
            <person name="Young S.K."/>
            <person name="Zeng Q."/>
            <person name="Koehrsen M."/>
            <person name="Alvarado L."/>
            <person name="Berlin A."/>
            <person name="Bochicchio J."/>
            <person name="Borenstein D."/>
            <person name="Chapman S.B."/>
            <person name="Chen Z."/>
            <person name="Engels R."/>
            <person name="Freedman E."/>
            <person name="Gellesch M."/>
            <person name="Goldberg J."/>
            <person name="Griggs A."/>
            <person name="Gujja S."/>
            <person name="Heilman E."/>
            <person name="Heiman D."/>
            <person name="Hepburn T."/>
            <person name="Howarth C."/>
            <person name="Jen D."/>
            <person name="Larson L."/>
            <person name="Lewis B."/>
            <person name="Mehta T."/>
            <person name="Park D."/>
            <person name="Pearson M."/>
            <person name="Roberts A."/>
            <person name="Saif S."/>
            <person name="Shea T."/>
            <person name="Shenoy N."/>
            <person name="Sisk P."/>
            <person name="Stolte C."/>
            <person name="Sykes S."/>
            <person name="Thomson T."/>
            <person name="Walk T."/>
            <person name="White J."/>
            <person name="Yandava C."/>
            <person name="Izard J."/>
            <person name="Baranova O.V."/>
            <person name="Blanton J.M."/>
            <person name="Tanner A.C."/>
            <person name="Dewhirst F.E."/>
            <person name="Haas B."/>
            <person name="Nusbaum C."/>
            <person name="Birren B."/>
        </authorList>
    </citation>
    <scope>NUCLEOTIDE SEQUENCE [LARGE SCALE GENOMIC DNA]</scope>
    <source>
        <strain evidence="3">1-1 BBBD Race 1</strain>
    </source>
</reference>
<organism evidence="3">
    <name type="scientific">Puccinia triticina (isolate 1-1 / race 1 (BBBD))</name>
    <name type="common">Brown leaf rust fungus</name>
    <dbReference type="NCBI Taxonomy" id="630390"/>
    <lineage>
        <taxon>Eukaryota</taxon>
        <taxon>Fungi</taxon>
        <taxon>Dikarya</taxon>
        <taxon>Basidiomycota</taxon>
        <taxon>Pucciniomycotina</taxon>
        <taxon>Pucciniomycetes</taxon>
        <taxon>Pucciniales</taxon>
        <taxon>Pucciniaceae</taxon>
        <taxon>Puccinia</taxon>
    </lineage>
</organism>
<dbReference type="EnsemblFungi" id="PTTG_10845-t43_1">
    <property type="protein sequence ID" value="PTTG_10845-t43_1-p1"/>
    <property type="gene ID" value="PTTG_10845"/>
</dbReference>
<keyword evidence="5" id="KW-1185">Reference proteome</keyword>
<feature type="transmembrane region" description="Helical" evidence="2">
    <location>
        <begin position="20"/>
        <end position="43"/>
    </location>
</feature>
<feature type="compositionally biased region" description="Low complexity" evidence="1">
    <location>
        <begin position="248"/>
        <end position="260"/>
    </location>
</feature>
<reference evidence="4 5" key="3">
    <citation type="journal article" date="2017" name="G3 (Bethesda)">
        <title>Comparative analysis highlights variable genome content of wheat rusts and divergence of the mating loci.</title>
        <authorList>
            <person name="Cuomo C.A."/>
            <person name="Bakkeren G."/>
            <person name="Khalil H.B."/>
            <person name="Panwar V."/>
            <person name="Joly D."/>
            <person name="Linning R."/>
            <person name="Sakthikumar S."/>
            <person name="Song X."/>
            <person name="Adiconis X."/>
            <person name="Fan L."/>
            <person name="Goldberg J.M."/>
            <person name="Levin J.Z."/>
            <person name="Young S."/>
            <person name="Zeng Q."/>
            <person name="Anikster Y."/>
            <person name="Bruce M."/>
            <person name="Wang M."/>
            <person name="Yin C."/>
            <person name="McCallum B."/>
            <person name="Szabo L.J."/>
            <person name="Hulbert S."/>
            <person name="Chen X."/>
            <person name="Fellers J.P."/>
        </authorList>
    </citation>
    <scope>NUCLEOTIDE SEQUENCE</scope>
    <source>
        <strain evidence="5">Isolate 1-1 / race 1 (BBBD)</strain>
        <strain evidence="4">isolate 1-1 / race 1 (BBBD)</strain>
    </source>
</reference>
<dbReference type="Proteomes" id="UP000005240">
    <property type="component" value="Unassembled WGS sequence"/>
</dbReference>
<feature type="transmembrane region" description="Helical" evidence="2">
    <location>
        <begin position="95"/>
        <end position="121"/>
    </location>
</feature>